<keyword evidence="1" id="KW-0539">Nucleus</keyword>
<dbReference type="PROSITE" id="PS51031">
    <property type="entry name" value="BESS"/>
    <property type="match status" value="1"/>
</dbReference>
<feature type="compositionally biased region" description="Low complexity" evidence="2">
    <location>
        <begin position="258"/>
        <end position="276"/>
    </location>
</feature>
<accession>A0A7R8URZ4</accession>
<dbReference type="Pfam" id="PF10545">
    <property type="entry name" value="MADF_DNA_bdg"/>
    <property type="match status" value="1"/>
</dbReference>
<dbReference type="OMA" id="KHQQPKS"/>
<gene>
    <name evidence="5" type="ORF">HERILL_LOCUS8752</name>
</gene>
<dbReference type="Proteomes" id="UP000594454">
    <property type="component" value="Chromosome 3"/>
</dbReference>
<dbReference type="OrthoDB" id="10262320at2759"/>
<evidence type="ECO:0000313" key="5">
    <source>
        <dbReference type="EMBL" id="CAD7085944.1"/>
    </source>
</evidence>
<dbReference type="SMART" id="SM00595">
    <property type="entry name" value="MADF"/>
    <property type="match status" value="1"/>
</dbReference>
<dbReference type="PANTHER" id="PTHR12243">
    <property type="entry name" value="MADF DOMAIN TRANSCRIPTION FACTOR"/>
    <property type="match status" value="1"/>
</dbReference>
<comment type="subcellular location">
    <subcellularLocation>
        <location evidence="1">Nucleus</location>
    </subcellularLocation>
</comment>
<dbReference type="InterPro" id="IPR006578">
    <property type="entry name" value="MADF-dom"/>
</dbReference>
<dbReference type="GO" id="GO:0005634">
    <property type="term" value="C:nucleus"/>
    <property type="evidence" value="ECO:0007669"/>
    <property type="project" value="UniProtKB-SubCell"/>
</dbReference>
<dbReference type="InterPro" id="IPR039353">
    <property type="entry name" value="TF_Adf1"/>
</dbReference>
<dbReference type="PANTHER" id="PTHR12243:SF69">
    <property type="entry name" value="SI:CH73-59F11.3"/>
    <property type="match status" value="1"/>
</dbReference>
<dbReference type="PROSITE" id="PS51029">
    <property type="entry name" value="MADF"/>
    <property type="match status" value="1"/>
</dbReference>
<dbReference type="InParanoid" id="A0A7R8URZ4"/>
<evidence type="ECO:0000256" key="2">
    <source>
        <dbReference type="SAM" id="MobiDB-lite"/>
    </source>
</evidence>
<organism evidence="5 6">
    <name type="scientific">Hermetia illucens</name>
    <name type="common">Black soldier fly</name>
    <dbReference type="NCBI Taxonomy" id="343691"/>
    <lineage>
        <taxon>Eukaryota</taxon>
        <taxon>Metazoa</taxon>
        <taxon>Ecdysozoa</taxon>
        <taxon>Arthropoda</taxon>
        <taxon>Hexapoda</taxon>
        <taxon>Insecta</taxon>
        <taxon>Pterygota</taxon>
        <taxon>Neoptera</taxon>
        <taxon>Endopterygota</taxon>
        <taxon>Diptera</taxon>
        <taxon>Brachycera</taxon>
        <taxon>Stratiomyomorpha</taxon>
        <taxon>Stratiomyidae</taxon>
        <taxon>Hermetiinae</taxon>
        <taxon>Hermetia</taxon>
    </lineage>
</organism>
<evidence type="ECO:0008006" key="7">
    <source>
        <dbReference type="Google" id="ProtNLM"/>
    </source>
</evidence>
<reference evidence="5 6" key="1">
    <citation type="submission" date="2020-11" db="EMBL/GenBank/DDBJ databases">
        <authorList>
            <person name="Wallbank WR R."/>
            <person name="Pardo Diaz C."/>
            <person name="Kozak K."/>
            <person name="Martin S."/>
            <person name="Jiggins C."/>
            <person name="Moest M."/>
            <person name="Warren A I."/>
            <person name="Generalovic N T."/>
            <person name="Byers J.R.P. K."/>
            <person name="Montejo-Kovacevich G."/>
            <person name="Yen C E."/>
        </authorList>
    </citation>
    <scope>NUCLEOTIDE SEQUENCE [LARGE SCALE GENOMIC DNA]</scope>
</reference>
<proteinExistence type="predicted"/>
<sequence>MSSEPMSEIRPKLHRWSSEEVFQLIDVIKECESIYNPVDKHYFNRPYVENIWRQIDVRFRKRPGGSLAKWTNLRISYRREYQSLMKSKSKPSWAYFDKMSFLSPYLRKKRVLERPIEDHLQNALDHFVTLTRGNLKEFYPIVDKTTTIVSPFKRLEDTIDEATTIFTKEEKADDDVCLDNETSGTEDRCMDDEDDESSPLRMDDDSSSTFDRQNEIKEQIITNEGNSRRQLLKRRHDDPANSIIKRSRLEIPDDLASIDDPSSSSNGSTKSDSTSSSAATVFSNHEWRDCPDIYFLLSLLPEIRMLNQADKNMFKLHVRHMIHALLYKDQ</sequence>
<evidence type="ECO:0000313" key="6">
    <source>
        <dbReference type="Proteomes" id="UP000594454"/>
    </source>
</evidence>
<evidence type="ECO:0000259" key="4">
    <source>
        <dbReference type="PROSITE" id="PS51031"/>
    </source>
</evidence>
<feature type="region of interest" description="Disordered" evidence="2">
    <location>
        <begin position="176"/>
        <end position="276"/>
    </location>
</feature>
<dbReference type="EMBL" id="LR899011">
    <property type="protein sequence ID" value="CAD7085944.1"/>
    <property type="molecule type" value="Genomic_DNA"/>
</dbReference>
<evidence type="ECO:0000256" key="1">
    <source>
        <dbReference type="PROSITE-ProRule" id="PRU00371"/>
    </source>
</evidence>
<dbReference type="Pfam" id="PF02944">
    <property type="entry name" value="BESS"/>
    <property type="match status" value="1"/>
</dbReference>
<keyword evidence="6" id="KW-1185">Reference proteome</keyword>
<protein>
    <recommendedName>
        <fullName evidence="7">MADF domain-containing protein</fullName>
    </recommendedName>
</protein>
<dbReference type="InterPro" id="IPR004210">
    <property type="entry name" value="BESS_motif"/>
</dbReference>
<dbReference type="GO" id="GO:0003677">
    <property type="term" value="F:DNA binding"/>
    <property type="evidence" value="ECO:0007669"/>
    <property type="project" value="InterPro"/>
</dbReference>
<evidence type="ECO:0000259" key="3">
    <source>
        <dbReference type="PROSITE" id="PS51029"/>
    </source>
</evidence>
<feature type="domain" description="BESS" evidence="4">
    <location>
        <begin position="289"/>
        <end position="328"/>
    </location>
</feature>
<feature type="domain" description="MADF" evidence="3">
    <location>
        <begin position="23"/>
        <end position="107"/>
    </location>
</feature>
<name>A0A7R8URZ4_HERIL</name>
<feature type="compositionally biased region" description="Polar residues" evidence="2">
    <location>
        <begin position="220"/>
        <end position="229"/>
    </location>
</feature>
<dbReference type="GO" id="GO:0006357">
    <property type="term" value="P:regulation of transcription by RNA polymerase II"/>
    <property type="evidence" value="ECO:0007669"/>
    <property type="project" value="TreeGrafter"/>
</dbReference>
<dbReference type="GO" id="GO:0005667">
    <property type="term" value="C:transcription regulator complex"/>
    <property type="evidence" value="ECO:0007669"/>
    <property type="project" value="TreeGrafter"/>
</dbReference>
<dbReference type="AlphaFoldDB" id="A0A7R8URZ4"/>